<dbReference type="InterPro" id="IPR011009">
    <property type="entry name" value="Kinase-like_dom_sf"/>
</dbReference>
<dbReference type="PANTHER" id="PTHR46084">
    <property type="entry name" value="PROTEIN MALE DISCOVERER 2"/>
    <property type="match status" value="1"/>
</dbReference>
<evidence type="ECO:0000256" key="1">
    <source>
        <dbReference type="ARBA" id="ARBA00022614"/>
    </source>
</evidence>
<dbReference type="Pfam" id="PF00560">
    <property type="entry name" value="LRR_1"/>
    <property type="match status" value="1"/>
</dbReference>
<evidence type="ECO:0000313" key="16">
    <source>
        <dbReference type="Proteomes" id="UP001151287"/>
    </source>
</evidence>
<comment type="caution">
    <text evidence="15">The sequence shown here is derived from an EMBL/GenBank/DDBJ whole genome shotgun (WGS) entry which is preliminary data.</text>
</comment>
<organism evidence="15 16">
    <name type="scientific">Rhynchospora breviuscula</name>
    <dbReference type="NCBI Taxonomy" id="2022672"/>
    <lineage>
        <taxon>Eukaryota</taxon>
        <taxon>Viridiplantae</taxon>
        <taxon>Streptophyta</taxon>
        <taxon>Embryophyta</taxon>
        <taxon>Tracheophyta</taxon>
        <taxon>Spermatophyta</taxon>
        <taxon>Magnoliopsida</taxon>
        <taxon>Liliopsida</taxon>
        <taxon>Poales</taxon>
        <taxon>Cyperaceae</taxon>
        <taxon>Cyperoideae</taxon>
        <taxon>Rhynchosporeae</taxon>
        <taxon>Rhynchospora</taxon>
    </lineage>
</organism>
<keyword evidence="4" id="KW-0677">Repeat</keyword>
<dbReference type="InterPro" id="IPR013210">
    <property type="entry name" value="LRR_N_plant-typ"/>
</dbReference>
<evidence type="ECO:0000256" key="2">
    <source>
        <dbReference type="ARBA" id="ARBA00022692"/>
    </source>
</evidence>
<dbReference type="SUPFAM" id="SSF52058">
    <property type="entry name" value="L domain-like"/>
    <property type="match status" value="1"/>
</dbReference>
<dbReference type="GO" id="GO:0012505">
    <property type="term" value="C:endomembrane system"/>
    <property type="evidence" value="ECO:0007669"/>
    <property type="project" value="UniProtKB-SubCell"/>
</dbReference>
<keyword evidence="2 12" id="KW-0812">Transmembrane</keyword>
<dbReference type="SUPFAM" id="SSF56112">
    <property type="entry name" value="Protein kinase-like (PK-like)"/>
    <property type="match status" value="1"/>
</dbReference>
<keyword evidence="7 12" id="KW-1133">Transmembrane helix</keyword>
<keyword evidence="10" id="KW-0325">Glycoprotein</keyword>
<dbReference type="GO" id="GO:0004672">
    <property type="term" value="F:protein kinase activity"/>
    <property type="evidence" value="ECO:0007669"/>
    <property type="project" value="InterPro"/>
</dbReference>
<name>A0A9Q0CYB3_9POAL</name>
<evidence type="ECO:0000256" key="5">
    <source>
        <dbReference type="ARBA" id="ARBA00022741"/>
    </source>
</evidence>
<dbReference type="InterPro" id="IPR001611">
    <property type="entry name" value="Leu-rich_rpt"/>
</dbReference>
<feature type="transmembrane region" description="Helical" evidence="12">
    <location>
        <begin position="281"/>
        <end position="306"/>
    </location>
</feature>
<evidence type="ECO:0000256" key="11">
    <source>
        <dbReference type="ARBA" id="ARBA00046288"/>
    </source>
</evidence>
<keyword evidence="9" id="KW-0675">Receptor</keyword>
<dbReference type="PROSITE" id="PS50011">
    <property type="entry name" value="PROTEIN_KINASE_DOM"/>
    <property type="match status" value="1"/>
</dbReference>
<evidence type="ECO:0000256" key="6">
    <source>
        <dbReference type="ARBA" id="ARBA00022840"/>
    </source>
</evidence>
<protein>
    <recommendedName>
        <fullName evidence="14">Protein kinase domain-containing protein</fullName>
    </recommendedName>
</protein>
<evidence type="ECO:0000256" key="7">
    <source>
        <dbReference type="ARBA" id="ARBA00022989"/>
    </source>
</evidence>
<dbReference type="Gene3D" id="3.30.200.20">
    <property type="entry name" value="Phosphorylase Kinase, domain 1"/>
    <property type="match status" value="1"/>
</dbReference>
<evidence type="ECO:0000256" key="13">
    <source>
        <dbReference type="SAM" id="SignalP"/>
    </source>
</evidence>
<dbReference type="FunFam" id="3.80.10.10:FF:000101">
    <property type="entry name" value="LRR receptor-like serine/threonine-protein kinase ERECTA"/>
    <property type="match status" value="1"/>
</dbReference>
<dbReference type="GO" id="GO:0005524">
    <property type="term" value="F:ATP binding"/>
    <property type="evidence" value="ECO:0007669"/>
    <property type="project" value="UniProtKB-KW"/>
</dbReference>
<evidence type="ECO:0000256" key="4">
    <source>
        <dbReference type="ARBA" id="ARBA00022737"/>
    </source>
</evidence>
<reference evidence="15" key="1">
    <citation type="journal article" date="2022" name="Cell">
        <title>Repeat-based holocentromeres influence genome architecture and karyotype evolution.</title>
        <authorList>
            <person name="Hofstatter P.G."/>
            <person name="Thangavel G."/>
            <person name="Lux T."/>
            <person name="Neumann P."/>
            <person name="Vondrak T."/>
            <person name="Novak P."/>
            <person name="Zhang M."/>
            <person name="Costa L."/>
            <person name="Castellani M."/>
            <person name="Scott A."/>
            <person name="Toegelov H."/>
            <person name="Fuchs J."/>
            <person name="Mata-Sucre Y."/>
            <person name="Dias Y."/>
            <person name="Vanzela A.L.L."/>
            <person name="Huettel B."/>
            <person name="Almeida C.C.S."/>
            <person name="Simkova H."/>
            <person name="Souza G."/>
            <person name="Pedrosa-Harand A."/>
            <person name="Macas J."/>
            <person name="Mayer K.F.X."/>
            <person name="Houben A."/>
            <person name="Marques A."/>
        </authorList>
    </citation>
    <scope>NUCLEOTIDE SEQUENCE</scope>
    <source>
        <strain evidence="15">RhyBre1mFocal</strain>
    </source>
</reference>
<keyword evidence="6" id="KW-0067">ATP-binding</keyword>
<evidence type="ECO:0000256" key="9">
    <source>
        <dbReference type="ARBA" id="ARBA00023170"/>
    </source>
</evidence>
<evidence type="ECO:0000256" key="12">
    <source>
        <dbReference type="SAM" id="Phobius"/>
    </source>
</evidence>
<dbReference type="AlphaFoldDB" id="A0A9Q0CYB3"/>
<keyword evidence="16" id="KW-1185">Reference proteome</keyword>
<evidence type="ECO:0000256" key="10">
    <source>
        <dbReference type="ARBA" id="ARBA00023180"/>
    </source>
</evidence>
<dbReference type="Gene3D" id="3.80.10.10">
    <property type="entry name" value="Ribonuclease Inhibitor"/>
    <property type="match status" value="2"/>
</dbReference>
<keyword evidence="1" id="KW-0433">Leucine-rich repeat</keyword>
<dbReference type="EMBL" id="JAMQYH010000001">
    <property type="protein sequence ID" value="KAJ1702155.1"/>
    <property type="molecule type" value="Genomic_DNA"/>
</dbReference>
<keyword evidence="5" id="KW-0547">Nucleotide-binding</keyword>
<evidence type="ECO:0000313" key="15">
    <source>
        <dbReference type="EMBL" id="KAJ1702155.1"/>
    </source>
</evidence>
<dbReference type="PANTHER" id="PTHR46084:SF19">
    <property type="entry name" value="PROTEIN KINASE DOMAIN-CONTAINING PROTEIN"/>
    <property type="match status" value="1"/>
</dbReference>
<feature type="chain" id="PRO_5040347048" description="Protein kinase domain-containing protein" evidence="13">
    <location>
        <begin position="26"/>
        <end position="656"/>
    </location>
</feature>
<dbReference type="FunFam" id="3.30.200.20:FF:000489">
    <property type="entry name" value="Inactive receptor-like serine/threonine-protein kinase"/>
    <property type="match status" value="1"/>
</dbReference>
<proteinExistence type="predicted"/>
<dbReference type="InterPro" id="IPR032675">
    <property type="entry name" value="LRR_dom_sf"/>
</dbReference>
<feature type="domain" description="Protein kinase" evidence="14">
    <location>
        <begin position="355"/>
        <end position="635"/>
    </location>
</feature>
<accession>A0A9Q0CYB3</accession>
<gene>
    <name evidence="15" type="ORF">LUZ63_001934</name>
</gene>
<evidence type="ECO:0000259" key="14">
    <source>
        <dbReference type="PROSITE" id="PS50011"/>
    </source>
</evidence>
<dbReference type="Pfam" id="PF08263">
    <property type="entry name" value="LRRNT_2"/>
    <property type="match status" value="1"/>
</dbReference>
<dbReference type="Gene3D" id="1.10.510.10">
    <property type="entry name" value="Transferase(Phosphotransferase) domain 1"/>
    <property type="match status" value="1"/>
</dbReference>
<sequence length="656" mass="73638">MVRLLGFSLLLLKLSWWVLFTPAQCFSDEVTALSAFKRAIYEDPYSILSDWNAQDGDPCGWFGVGCSDPDNHVVSLKLSNSSLKGFLSPAIGSLAYLQELFLENNLFYGSIPKEISTLTSLEVLDLSNNEFSGPIPSELGNLVSISKIFLHENMLTGAIPDELGNLVSLVQLRLDINKLTGVIPGNNDSNLNSSDNNNIRIGLCKLTQLGNANFSYNYFEGEIPSCLRWLPRSNFEGNCLHDANAKLQRTAKQCIMGPDGLKGATTGSQEGHKHKKFQQPWWLLCLEIITGIIIIIFIIICIITCTRRYKTTRNIRIPWKKRSSSLKDHPVISINETLLENVPRISRQELEEACEDFSNIIGSSSDTVIYKGTMKGGPEIAVVSLCVSRNYWTTSYLEHYFKKEVSDLARLNHENLAKLIGYCKEYDPFSRMLVFEYASNGTLHEHLHDADGCQFTWQRRMRIALGIARGLRYLHTEVQPPFALTDLASTSVYLTEDFSPKLVDFERWKSLSAKPGIDSASVFDGGSFDSFNNYMDSQERRTMYIRANTFSFGVILLELISGRPPFSKETGYLADWAIKYLENPQESSNLLDPELKNVKKESLAVVCNVVSLCIEHDQTKRPSMQKITAMLEEGIDTSAAAVLKESNLAWADLEIS</sequence>
<dbReference type="InterPro" id="IPR000719">
    <property type="entry name" value="Prot_kinase_dom"/>
</dbReference>
<keyword evidence="3 13" id="KW-0732">Signal</keyword>
<dbReference type="InterPro" id="IPR001245">
    <property type="entry name" value="Ser-Thr/Tyr_kinase_cat_dom"/>
</dbReference>
<keyword evidence="8 12" id="KW-0472">Membrane</keyword>
<dbReference type="OrthoDB" id="676979at2759"/>
<dbReference type="Proteomes" id="UP001151287">
    <property type="component" value="Unassembled WGS sequence"/>
</dbReference>
<comment type="subcellular location">
    <subcellularLocation>
        <location evidence="11">Endomembrane system</location>
        <topology evidence="11">Single-pass type I membrane protein</topology>
    </subcellularLocation>
</comment>
<evidence type="ECO:0000256" key="8">
    <source>
        <dbReference type="ARBA" id="ARBA00023136"/>
    </source>
</evidence>
<evidence type="ECO:0000256" key="3">
    <source>
        <dbReference type="ARBA" id="ARBA00022729"/>
    </source>
</evidence>
<dbReference type="Pfam" id="PF07714">
    <property type="entry name" value="PK_Tyr_Ser-Thr"/>
    <property type="match status" value="1"/>
</dbReference>
<feature type="signal peptide" evidence="13">
    <location>
        <begin position="1"/>
        <end position="25"/>
    </location>
</feature>